<dbReference type="Gene3D" id="3.40.50.2300">
    <property type="match status" value="1"/>
</dbReference>
<proteinExistence type="predicted"/>
<accession>A0A6J5H2Z1</accession>
<keyword evidence="2" id="KW-1185">Reference proteome</keyword>
<reference evidence="1 2" key="1">
    <citation type="submission" date="2020-04" db="EMBL/GenBank/DDBJ databases">
        <authorList>
            <person name="De Canck E."/>
        </authorList>
    </citation>
    <scope>NUCLEOTIDE SEQUENCE [LARGE SCALE GENOMIC DNA]</scope>
    <source>
        <strain evidence="1 2">LMG 27177</strain>
    </source>
</reference>
<dbReference type="Proteomes" id="UP000494252">
    <property type="component" value="Unassembled WGS sequence"/>
</dbReference>
<sequence length="203" mass="22496">MNETDYLGLRCNRMKPSRWRGPLCAGSPESQRGLPQLSHAPRACLYKTPRLFPLAAYGRKTTDDPDSRGRCKLASSGRAVERLQRLSGFHTRPFRSAEDADVFEFASTARCLVIDVNLPGTSEPAFYAMLDLPRPPAVFMTAFNGARTRRAVESAGAHTLLTKPFPGEPLVDAVAKRPVAHLEGRCLTQMRGPFRVEAEIQRV</sequence>
<dbReference type="InterPro" id="IPR011006">
    <property type="entry name" value="CheY-like_superfamily"/>
</dbReference>
<dbReference type="AlphaFoldDB" id="A0A6J5H2Z1"/>
<gene>
    <name evidence="1" type="ORF">LMG27177_06850</name>
</gene>
<dbReference type="EMBL" id="CADIKI010000030">
    <property type="protein sequence ID" value="CAB3809613.1"/>
    <property type="molecule type" value="Genomic_DNA"/>
</dbReference>
<dbReference type="RefSeq" id="WP_175165871.1">
    <property type="nucleotide sequence ID" value="NZ_CADIKI010000030.1"/>
</dbReference>
<organism evidence="1 2">
    <name type="scientific">Paraburkholderia fynbosensis</name>
    <dbReference type="NCBI Taxonomy" id="1200993"/>
    <lineage>
        <taxon>Bacteria</taxon>
        <taxon>Pseudomonadati</taxon>
        <taxon>Pseudomonadota</taxon>
        <taxon>Betaproteobacteria</taxon>
        <taxon>Burkholderiales</taxon>
        <taxon>Burkholderiaceae</taxon>
        <taxon>Paraburkholderia</taxon>
    </lineage>
</organism>
<protein>
    <recommendedName>
        <fullName evidence="3">Response regulatory domain-containing protein</fullName>
    </recommendedName>
</protein>
<dbReference type="SUPFAM" id="SSF52172">
    <property type="entry name" value="CheY-like"/>
    <property type="match status" value="1"/>
</dbReference>
<evidence type="ECO:0008006" key="3">
    <source>
        <dbReference type="Google" id="ProtNLM"/>
    </source>
</evidence>
<name>A0A6J5H2Z1_9BURK</name>
<evidence type="ECO:0000313" key="1">
    <source>
        <dbReference type="EMBL" id="CAB3809613.1"/>
    </source>
</evidence>
<evidence type="ECO:0000313" key="2">
    <source>
        <dbReference type="Proteomes" id="UP000494252"/>
    </source>
</evidence>